<accession>A0AAV6R0L5</accession>
<dbReference type="SMART" id="SM00220">
    <property type="entry name" value="S_TKc"/>
    <property type="match status" value="1"/>
</dbReference>
<evidence type="ECO:0000256" key="3">
    <source>
        <dbReference type="ARBA" id="ARBA00022840"/>
    </source>
</evidence>
<organism evidence="7 8">
    <name type="scientific">Solea senegalensis</name>
    <name type="common">Senegalese sole</name>
    <dbReference type="NCBI Taxonomy" id="28829"/>
    <lineage>
        <taxon>Eukaryota</taxon>
        <taxon>Metazoa</taxon>
        <taxon>Chordata</taxon>
        <taxon>Craniata</taxon>
        <taxon>Vertebrata</taxon>
        <taxon>Euteleostomi</taxon>
        <taxon>Actinopterygii</taxon>
        <taxon>Neopterygii</taxon>
        <taxon>Teleostei</taxon>
        <taxon>Neoteleostei</taxon>
        <taxon>Acanthomorphata</taxon>
        <taxon>Carangaria</taxon>
        <taxon>Pleuronectiformes</taxon>
        <taxon>Pleuronectoidei</taxon>
        <taxon>Soleidae</taxon>
        <taxon>Solea</taxon>
    </lineage>
</organism>
<keyword evidence="8" id="KW-1185">Reference proteome</keyword>
<feature type="region of interest" description="Disordered" evidence="5">
    <location>
        <begin position="1"/>
        <end position="21"/>
    </location>
</feature>
<feature type="region of interest" description="Disordered" evidence="5">
    <location>
        <begin position="370"/>
        <end position="433"/>
    </location>
</feature>
<keyword evidence="7" id="KW-0418">Kinase</keyword>
<dbReference type="InterPro" id="IPR008271">
    <property type="entry name" value="Ser/Thr_kinase_AS"/>
</dbReference>
<dbReference type="GO" id="GO:0005524">
    <property type="term" value="F:ATP binding"/>
    <property type="evidence" value="ECO:0007669"/>
    <property type="project" value="UniProtKB-UniRule"/>
</dbReference>
<evidence type="ECO:0000256" key="5">
    <source>
        <dbReference type="SAM" id="MobiDB-lite"/>
    </source>
</evidence>
<dbReference type="Pfam" id="PF07714">
    <property type="entry name" value="PK_Tyr_Ser-Thr"/>
    <property type="match status" value="1"/>
</dbReference>
<keyword evidence="7" id="KW-0808">Transferase</keyword>
<dbReference type="Proteomes" id="UP000693946">
    <property type="component" value="Linkage Group LG3"/>
</dbReference>
<keyword evidence="1" id="KW-0723">Serine/threonine-protein kinase</keyword>
<reference evidence="7 8" key="1">
    <citation type="journal article" date="2021" name="Sci. Rep.">
        <title>Chromosome anchoring in Senegalese sole (Solea senegalensis) reveals sex-associated markers and genome rearrangements in flatfish.</title>
        <authorList>
            <person name="Guerrero-Cozar I."/>
            <person name="Gomez-Garrido J."/>
            <person name="Berbel C."/>
            <person name="Martinez-Blanch J.F."/>
            <person name="Alioto T."/>
            <person name="Claros M.G."/>
            <person name="Gagnaire P.A."/>
            <person name="Manchado M."/>
        </authorList>
    </citation>
    <scope>NUCLEOTIDE SEQUENCE [LARGE SCALE GENOMIC DNA]</scope>
    <source>
        <strain evidence="7">Sse05_10M</strain>
    </source>
</reference>
<gene>
    <name evidence="7" type="ORF">JOB18_038620</name>
</gene>
<dbReference type="PROSITE" id="PS50011">
    <property type="entry name" value="PROTEIN_KINASE_DOM"/>
    <property type="match status" value="1"/>
</dbReference>
<dbReference type="InterPro" id="IPR051681">
    <property type="entry name" value="Ser/Thr_Kinases-Pseudokinases"/>
</dbReference>
<dbReference type="InterPro" id="IPR017441">
    <property type="entry name" value="Protein_kinase_ATP_BS"/>
</dbReference>
<dbReference type="InterPro" id="IPR001245">
    <property type="entry name" value="Ser-Thr/Tyr_kinase_cat_dom"/>
</dbReference>
<dbReference type="PANTHER" id="PTHR44329:SF297">
    <property type="entry name" value="RECEPTOR-INTERACTING SERINE_THREONINE-PROTEIN KINASE 3"/>
    <property type="match status" value="1"/>
</dbReference>
<proteinExistence type="predicted"/>
<evidence type="ECO:0000313" key="8">
    <source>
        <dbReference type="Proteomes" id="UP000693946"/>
    </source>
</evidence>
<dbReference type="GO" id="GO:0004706">
    <property type="term" value="F:JUN kinase kinase kinase activity"/>
    <property type="evidence" value="ECO:0007669"/>
    <property type="project" value="TreeGrafter"/>
</dbReference>
<dbReference type="InterPro" id="IPR000719">
    <property type="entry name" value="Prot_kinase_dom"/>
</dbReference>
<feature type="domain" description="Protein kinase" evidence="6">
    <location>
        <begin position="43"/>
        <end position="317"/>
    </location>
</feature>
<dbReference type="AlphaFoldDB" id="A0AAV6R0L5"/>
<feature type="compositionally biased region" description="Polar residues" evidence="5">
    <location>
        <begin position="420"/>
        <end position="430"/>
    </location>
</feature>
<keyword evidence="3 4" id="KW-0067">ATP-binding</keyword>
<evidence type="ECO:0000259" key="6">
    <source>
        <dbReference type="PROSITE" id="PS50011"/>
    </source>
</evidence>
<feature type="compositionally biased region" description="Basic residues" evidence="5">
    <location>
        <begin position="509"/>
        <end position="518"/>
    </location>
</feature>
<keyword evidence="2 4" id="KW-0547">Nucleotide-binding</keyword>
<comment type="caution">
    <text evidence="7">The sequence shown here is derived from an EMBL/GenBank/DDBJ whole genome shotgun (WGS) entry which is preliminary data.</text>
</comment>
<dbReference type="PROSITE" id="PS00108">
    <property type="entry name" value="PROTEIN_KINASE_ST"/>
    <property type="match status" value="1"/>
</dbReference>
<sequence>MEAAEFRSLSNSVNNEEGEERGSTVNMAVNICLRPELIKDSSLRDWKVIGSGGFGQIYKARHHHWCYDVAIKLLHYNNGNSASLLREAAMMHRGSSEYVMQVLGVFQGRVPNSGPSEQLGLVMKFMEKGSLTSLQETLLGPPPLPLIFRLAYQVAVGINFLHSCSPALLHLDLKPSNVLLDSDLNVKLTDFGLAKIYHSVTRASKKDSDDEGGTISYMPPEAFELSYAPTRASDIYSYGILLWSIVTGKQPYANAKSCIVRLRIPEGDRPSLVEFKNEAEGHDDLLTLMGLMTRCWEASPGQRPTSFDCATATEKLFMRHRDAVVDAVHLVQKKLKQKEEERTIEQLQGVHITPLSACASVRGVNMCDNVPTGRPPVQEAGSWTAASEHKDPITPPQGNSSSEHCKIIPSSVYPIGASPLPSSTRKSSQGRAPKMDKVFHEYQRQSSSPVTCSNNPPDSRKVCIHSSHVTGVQIGNHSTMNITYRDTYERRRHPTAPPSVSLPASRSGSFKKKTGGVG</sequence>
<name>A0AAV6R0L5_SOLSE</name>
<feature type="region of interest" description="Disordered" evidence="5">
    <location>
        <begin position="491"/>
        <end position="518"/>
    </location>
</feature>
<evidence type="ECO:0000313" key="7">
    <source>
        <dbReference type="EMBL" id="KAG7497492.1"/>
    </source>
</evidence>
<dbReference type="EMBL" id="JAGKHQ010000015">
    <property type="protein sequence ID" value="KAG7497492.1"/>
    <property type="molecule type" value="Genomic_DNA"/>
</dbReference>
<protein>
    <submittedName>
        <fullName evidence="7">Receptor-interacting serine serine/threonine-protein kinase 3-like</fullName>
    </submittedName>
</protein>
<evidence type="ECO:0000256" key="4">
    <source>
        <dbReference type="PROSITE-ProRule" id="PRU10141"/>
    </source>
</evidence>
<feature type="binding site" evidence="4">
    <location>
        <position position="72"/>
    </location>
    <ligand>
        <name>ATP</name>
        <dbReference type="ChEBI" id="CHEBI:30616"/>
    </ligand>
</feature>
<keyword evidence="7" id="KW-0675">Receptor</keyword>
<evidence type="ECO:0000256" key="2">
    <source>
        <dbReference type="ARBA" id="ARBA00022741"/>
    </source>
</evidence>
<dbReference type="PANTHER" id="PTHR44329">
    <property type="entry name" value="SERINE/THREONINE-PROTEIN KINASE TNNI3K-RELATED"/>
    <property type="match status" value="1"/>
</dbReference>
<dbReference type="PROSITE" id="PS00107">
    <property type="entry name" value="PROTEIN_KINASE_ATP"/>
    <property type="match status" value="1"/>
</dbReference>
<evidence type="ECO:0000256" key="1">
    <source>
        <dbReference type="ARBA" id="ARBA00022527"/>
    </source>
</evidence>